<sequence>MSSKRQLFLTTDKMAKENLPDPTRSDEQLVPAKARLPYGKSNLLLDLQKLQKNPIFRISVDILQNTNFFRAFSVSANVPSIYLQQFWNTLTQEAKTGVFSFDAVFLDCY</sequence>
<evidence type="ECO:0000313" key="1">
    <source>
        <dbReference type="EMBL" id="GEU57893.1"/>
    </source>
</evidence>
<protein>
    <submittedName>
        <fullName evidence="1">Uncharacterized protein</fullName>
    </submittedName>
</protein>
<dbReference type="AlphaFoldDB" id="A0A6L2L7T5"/>
<dbReference type="EMBL" id="BKCJ010003909">
    <property type="protein sequence ID" value="GEU57893.1"/>
    <property type="molecule type" value="Genomic_DNA"/>
</dbReference>
<proteinExistence type="predicted"/>
<comment type="caution">
    <text evidence="1">The sequence shown here is derived from an EMBL/GenBank/DDBJ whole genome shotgun (WGS) entry which is preliminary data.</text>
</comment>
<name>A0A6L2L7T5_TANCI</name>
<reference evidence="1" key="1">
    <citation type="journal article" date="2019" name="Sci. Rep.">
        <title>Draft genome of Tanacetum cinerariifolium, the natural source of mosquito coil.</title>
        <authorList>
            <person name="Yamashiro T."/>
            <person name="Shiraishi A."/>
            <person name="Satake H."/>
            <person name="Nakayama K."/>
        </authorList>
    </citation>
    <scope>NUCLEOTIDE SEQUENCE</scope>
</reference>
<gene>
    <name evidence="1" type="ORF">Tci_029871</name>
</gene>
<accession>A0A6L2L7T5</accession>
<organism evidence="1">
    <name type="scientific">Tanacetum cinerariifolium</name>
    <name type="common">Dalmatian daisy</name>
    <name type="synonym">Chrysanthemum cinerariifolium</name>
    <dbReference type="NCBI Taxonomy" id="118510"/>
    <lineage>
        <taxon>Eukaryota</taxon>
        <taxon>Viridiplantae</taxon>
        <taxon>Streptophyta</taxon>
        <taxon>Embryophyta</taxon>
        <taxon>Tracheophyta</taxon>
        <taxon>Spermatophyta</taxon>
        <taxon>Magnoliopsida</taxon>
        <taxon>eudicotyledons</taxon>
        <taxon>Gunneridae</taxon>
        <taxon>Pentapetalae</taxon>
        <taxon>asterids</taxon>
        <taxon>campanulids</taxon>
        <taxon>Asterales</taxon>
        <taxon>Asteraceae</taxon>
        <taxon>Asteroideae</taxon>
        <taxon>Anthemideae</taxon>
        <taxon>Anthemidinae</taxon>
        <taxon>Tanacetum</taxon>
    </lineage>
</organism>